<dbReference type="PROSITE" id="PS50943">
    <property type="entry name" value="HTH_CROC1"/>
    <property type="match status" value="1"/>
</dbReference>
<proteinExistence type="predicted"/>
<dbReference type="Proteomes" id="UP001292084">
    <property type="component" value="Unassembled WGS sequence"/>
</dbReference>
<protein>
    <submittedName>
        <fullName evidence="2">Helix-turn-helix transcriptional regulator</fullName>
    </submittedName>
</protein>
<dbReference type="InterPro" id="IPR010982">
    <property type="entry name" value="Lambda_DNA-bd_dom_sf"/>
</dbReference>
<name>A0ABU5KQM3_9BACL</name>
<evidence type="ECO:0000313" key="2">
    <source>
        <dbReference type="EMBL" id="MDZ5713556.1"/>
    </source>
</evidence>
<feature type="domain" description="HTH cro/C1-type" evidence="1">
    <location>
        <begin position="21"/>
        <end position="75"/>
    </location>
</feature>
<keyword evidence="3" id="KW-1185">Reference proteome</keyword>
<dbReference type="RefSeq" id="WP_322422516.1">
    <property type="nucleotide sequence ID" value="NZ_JAXQNN010000007.1"/>
</dbReference>
<gene>
    <name evidence="2" type="ORF">UFB30_15085</name>
</gene>
<dbReference type="InterPro" id="IPR001387">
    <property type="entry name" value="Cro/C1-type_HTH"/>
</dbReference>
<organism evidence="2 3">
    <name type="scientific">Jeotgalibacillus haloalkalitolerans</name>
    <dbReference type="NCBI Taxonomy" id="3104292"/>
    <lineage>
        <taxon>Bacteria</taxon>
        <taxon>Bacillati</taxon>
        <taxon>Bacillota</taxon>
        <taxon>Bacilli</taxon>
        <taxon>Bacillales</taxon>
        <taxon>Caryophanaceae</taxon>
        <taxon>Jeotgalibacillus</taxon>
    </lineage>
</organism>
<dbReference type="CDD" id="cd00093">
    <property type="entry name" value="HTH_XRE"/>
    <property type="match status" value="1"/>
</dbReference>
<dbReference type="EMBL" id="JAXQNN010000007">
    <property type="protein sequence ID" value="MDZ5713556.1"/>
    <property type="molecule type" value="Genomic_DNA"/>
</dbReference>
<accession>A0ABU5KQM3</accession>
<reference evidence="2 3" key="1">
    <citation type="submission" date="2023-12" db="EMBL/GenBank/DDBJ databases">
        <title>Jeotgalibacillus haloalkaliphilus sp. nov., a novel salt-tolerant bacteria, isolated from the estuary of the Fenhe River into the Yellow River.</title>
        <authorList>
            <person name="Li Y."/>
        </authorList>
    </citation>
    <scope>NUCLEOTIDE SEQUENCE [LARGE SCALE GENOMIC DNA]</scope>
    <source>
        <strain evidence="2 3">HH7-29</strain>
    </source>
</reference>
<dbReference type="SUPFAM" id="SSF47413">
    <property type="entry name" value="lambda repressor-like DNA-binding domains"/>
    <property type="match status" value="1"/>
</dbReference>
<dbReference type="Gene3D" id="1.10.260.40">
    <property type="entry name" value="lambda repressor-like DNA-binding domains"/>
    <property type="match status" value="1"/>
</dbReference>
<evidence type="ECO:0000259" key="1">
    <source>
        <dbReference type="PROSITE" id="PS50943"/>
    </source>
</evidence>
<sequence length="131" mass="14801">MGRGKDTPLQIELKKILSTNLKNLMKSSAVSQTDLAMQTEIPRTTINGYVKGTSLPTAESSEKIAQVLNVPIEEFDPRYNMNYFDSISANKKKILLQLLDNVVQDLSREKDLDQYESVIENIEIARILIKS</sequence>
<dbReference type="SMART" id="SM00530">
    <property type="entry name" value="HTH_XRE"/>
    <property type="match status" value="1"/>
</dbReference>
<evidence type="ECO:0000313" key="3">
    <source>
        <dbReference type="Proteomes" id="UP001292084"/>
    </source>
</evidence>
<dbReference type="Pfam" id="PF01381">
    <property type="entry name" value="HTH_3"/>
    <property type="match status" value="1"/>
</dbReference>
<comment type="caution">
    <text evidence="2">The sequence shown here is derived from an EMBL/GenBank/DDBJ whole genome shotgun (WGS) entry which is preliminary data.</text>
</comment>